<dbReference type="InterPro" id="IPR008915">
    <property type="entry name" value="Peptidase_M50"/>
</dbReference>
<keyword evidence="9 14" id="KW-1133">Transmembrane helix</keyword>
<dbReference type="PANTHER" id="PTHR42837">
    <property type="entry name" value="REGULATOR OF SIGMA-E PROTEASE RSEP"/>
    <property type="match status" value="1"/>
</dbReference>
<keyword evidence="6 14" id="KW-0812">Transmembrane</keyword>
<sequence length="405" mass="42533">MMFALGVALFALALAVSVALHEAGHLWAAQRLGMKVRRFVVGRGPTVFSFRRRETEYGLGLFPIGGFCEIAGTTALDELAPGEYERAFYRQRTWKRLAVMSGGAGMNFLLAAVLVVGLAVGWGLPDLHPRIVVESVGCVPPSQEAAPGYGLAGCDGPGPAASAGIRPGDVVLAVDGEDVDRFGDLVERVWQSPGVVDLVIDRQGRELRVPVPVEPVQRWVVDHRTGAERSATVGAIGLSAQPDAGPVRYDLVAAVPAAFAFTGDLVVASVRTLVSAPSKVAPLWHSVASGERDTDTPVSVVGAASLGGQAAERGMWESFVLLMVGLNLFVGLVNLLPLLPLDGGHMAVAVYEGCRNRLRRLRGLPAAGPVDFGRLLPVTYAFVVAGGAFTVLTVVADVVAPIHLA</sequence>
<evidence type="ECO:0000256" key="7">
    <source>
        <dbReference type="ARBA" id="ARBA00022801"/>
    </source>
</evidence>
<dbReference type="GO" id="GO:0004222">
    <property type="term" value="F:metalloendopeptidase activity"/>
    <property type="evidence" value="ECO:0007669"/>
    <property type="project" value="InterPro"/>
</dbReference>
<dbReference type="PANTHER" id="PTHR42837:SF2">
    <property type="entry name" value="MEMBRANE METALLOPROTEASE ARASP2, CHLOROPLASTIC-RELATED"/>
    <property type="match status" value="1"/>
</dbReference>
<evidence type="ECO:0000256" key="10">
    <source>
        <dbReference type="ARBA" id="ARBA00023049"/>
    </source>
</evidence>
<dbReference type="Pfam" id="PF17820">
    <property type="entry name" value="PDZ_6"/>
    <property type="match status" value="1"/>
</dbReference>
<accession>A0A0M9WNV5</accession>
<evidence type="ECO:0000256" key="6">
    <source>
        <dbReference type="ARBA" id="ARBA00022692"/>
    </source>
</evidence>
<proteinExistence type="inferred from homology"/>
<keyword evidence="11 14" id="KW-0472">Membrane</keyword>
<evidence type="ECO:0000256" key="4">
    <source>
        <dbReference type="ARBA" id="ARBA00019897"/>
    </source>
</evidence>
<dbReference type="InterPro" id="IPR041489">
    <property type="entry name" value="PDZ_6"/>
</dbReference>
<reference evidence="17 18" key="1">
    <citation type="journal article" date="2015" name="Genome Announc.">
        <title>Draft Genome Sequence of Rhodococcus rhodochrous Strain KG-21, a Soil Isolate from Oil Fields of Krishna-Godavari Basin, India.</title>
        <authorList>
            <person name="Dawar C."/>
            <person name="Aggarwal R.K."/>
        </authorList>
    </citation>
    <scope>NUCLEOTIDE SEQUENCE [LARGE SCALE GENOMIC DNA]</scope>
    <source>
        <strain evidence="17 18">KG-21</strain>
    </source>
</reference>
<evidence type="ECO:0000256" key="2">
    <source>
        <dbReference type="ARBA" id="ARBA00004141"/>
    </source>
</evidence>
<feature type="domain" description="PDZ" evidence="16">
    <location>
        <begin position="158"/>
        <end position="194"/>
    </location>
</feature>
<dbReference type="Pfam" id="PF02163">
    <property type="entry name" value="Peptidase_M50"/>
    <property type="match status" value="1"/>
</dbReference>
<evidence type="ECO:0000256" key="5">
    <source>
        <dbReference type="ARBA" id="ARBA00022670"/>
    </source>
</evidence>
<dbReference type="CDD" id="cd06163">
    <property type="entry name" value="S2P-M50_PDZ_RseP-like"/>
    <property type="match status" value="1"/>
</dbReference>
<evidence type="ECO:0000259" key="15">
    <source>
        <dbReference type="Pfam" id="PF02163"/>
    </source>
</evidence>
<dbReference type="GO" id="GO:0016020">
    <property type="term" value="C:membrane"/>
    <property type="evidence" value="ECO:0007669"/>
    <property type="project" value="UniProtKB-SubCell"/>
</dbReference>
<dbReference type="GO" id="GO:0006508">
    <property type="term" value="P:proteolysis"/>
    <property type="evidence" value="ECO:0007669"/>
    <property type="project" value="UniProtKB-KW"/>
</dbReference>
<evidence type="ECO:0000313" key="17">
    <source>
        <dbReference type="EMBL" id="KOS55971.1"/>
    </source>
</evidence>
<evidence type="ECO:0000256" key="1">
    <source>
        <dbReference type="ARBA" id="ARBA00001947"/>
    </source>
</evidence>
<dbReference type="InterPro" id="IPR004387">
    <property type="entry name" value="Pept_M50_Zn"/>
</dbReference>
<keyword evidence="10 17" id="KW-0482">Metalloprotease</keyword>
<feature type="transmembrane region" description="Helical" evidence="14">
    <location>
        <begin position="378"/>
        <end position="400"/>
    </location>
</feature>
<dbReference type="AlphaFoldDB" id="A0A0M9WNV5"/>
<evidence type="ECO:0000256" key="8">
    <source>
        <dbReference type="ARBA" id="ARBA00022833"/>
    </source>
</evidence>
<evidence type="ECO:0000256" key="3">
    <source>
        <dbReference type="ARBA" id="ARBA00007931"/>
    </source>
</evidence>
<protein>
    <recommendedName>
        <fullName evidence="4">Zinc metalloprotease Rip1</fullName>
    </recommendedName>
    <alternativeName>
        <fullName evidence="12">S2P endopeptidase</fullName>
    </alternativeName>
    <alternativeName>
        <fullName evidence="13">Site-2-type intramembrane protease</fullName>
    </alternativeName>
</protein>
<comment type="caution">
    <text evidence="17">The sequence shown here is derived from an EMBL/GenBank/DDBJ whole genome shotgun (WGS) entry which is preliminary data.</text>
</comment>
<evidence type="ECO:0000256" key="9">
    <source>
        <dbReference type="ARBA" id="ARBA00022989"/>
    </source>
</evidence>
<keyword evidence="7" id="KW-0378">Hydrolase</keyword>
<dbReference type="SUPFAM" id="SSF50156">
    <property type="entry name" value="PDZ domain-like"/>
    <property type="match status" value="1"/>
</dbReference>
<evidence type="ECO:0000256" key="14">
    <source>
        <dbReference type="SAM" id="Phobius"/>
    </source>
</evidence>
<organism evidence="17 18">
    <name type="scientific">Rhodococcus rhodochrous KG-21</name>
    <dbReference type="NCBI Taxonomy" id="1441923"/>
    <lineage>
        <taxon>Bacteria</taxon>
        <taxon>Bacillati</taxon>
        <taxon>Actinomycetota</taxon>
        <taxon>Actinomycetes</taxon>
        <taxon>Mycobacteriales</taxon>
        <taxon>Nocardiaceae</taxon>
        <taxon>Rhodococcus</taxon>
    </lineage>
</organism>
<feature type="domain" description="Peptidase M50" evidence="15">
    <location>
        <begin position="10"/>
        <end position="362"/>
    </location>
</feature>
<dbReference type="InterPro" id="IPR036034">
    <property type="entry name" value="PDZ_sf"/>
</dbReference>
<evidence type="ECO:0000313" key="18">
    <source>
        <dbReference type="Proteomes" id="UP000037712"/>
    </source>
</evidence>
<keyword evidence="5 17" id="KW-0645">Protease</keyword>
<evidence type="ECO:0000256" key="13">
    <source>
        <dbReference type="ARBA" id="ARBA00033476"/>
    </source>
</evidence>
<evidence type="ECO:0000256" key="12">
    <source>
        <dbReference type="ARBA" id="ARBA00032214"/>
    </source>
</evidence>
<comment type="subcellular location">
    <subcellularLocation>
        <location evidence="2">Membrane</location>
        <topology evidence="2">Multi-pass membrane protein</topology>
    </subcellularLocation>
</comment>
<reference evidence="18" key="2">
    <citation type="submission" date="2015-01" db="EMBL/GenBank/DDBJ databases">
        <title>Draft genome sequence of potential hydrocarbon metabolising strain of Rhodococcus rhodochrous.</title>
        <authorList>
            <person name="Aggarwal R.K."/>
            <person name="Dawar C."/>
        </authorList>
    </citation>
    <scope>NUCLEOTIDE SEQUENCE [LARGE SCALE GENOMIC DNA]</scope>
    <source>
        <strain evidence="18">KG-21</strain>
    </source>
</reference>
<dbReference type="Gene3D" id="2.30.42.10">
    <property type="match status" value="1"/>
</dbReference>
<comment type="cofactor">
    <cofactor evidence="1">
        <name>Zn(2+)</name>
        <dbReference type="ChEBI" id="CHEBI:29105"/>
    </cofactor>
</comment>
<gene>
    <name evidence="17" type="ORF">Z051_12100</name>
</gene>
<dbReference type="Proteomes" id="UP000037712">
    <property type="component" value="Unassembled WGS sequence"/>
</dbReference>
<dbReference type="EMBL" id="AZYO01000027">
    <property type="protein sequence ID" value="KOS55971.1"/>
    <property type="molecule type" value="Genomic_DNA"/>
</dbReference>
<evidence type="ECO:0000259" key="16">
    <source>
        <dbReference type="Pfam" id="PF17820"/>
    </source>
</evidence>
<comment type="similarity">
    <text evidence="3">Belongs to the peptidase M50B family.</text>
</comment>
<name>A0A0M9WNV5_RHORH</name>
<keyword evidence="8" id="KW-0862">Zinc</keyword>
<feature type="transmembrane region" description="Helical" evidence="14">
    <location>
        <begin position="104"/>
        <end position="124"/>
    </location>
</feature>
<feature type="transmembrane region" description="Helical" evidence="14">
    <location>
        <begin position="319"/>
        <end position="339"/>
    </location>
</feature>
<evidence type="ECO:0000256" key="11">
    <source>
        <dbReference type="ARBA" id="ARBA00023136"/>
    </source>
</evidence>
<dbReference type="PATRIC" id="fig|1441923.3.peg.2661"/>